<organism evidence="1">
    <name type="scientific">Albugo laibachii Nc14</name>
    <dbReference type="NCBI Taxonomy" id="890382"/>
    <lineage>
        <taxon>Eukaryota</taxon>
        <taxon>Sar</taxon>
        <taxon>Stramenopiles</taxon>
        <taxon>Oomycota</taxon>
        <taxon>Peronosporomycetes</taxon>
        <taxon>Albuginales</taxon>
        <taxon>Albuginaceae</taxon>
        <taxon>Albugo</taxon>
    </lineage>
</organism>
<dbReference type="EMBL" id="FR824127">
    <property type="protein sequence ID" value="CCA19943.1"/>
    <property type="molecule type" value="Genomic_DNA"/>
</dbReference>
<accession>F0WFG1</accession>
<gene>
    <name evidence="1" type="primary">AlNc14C82G5350</name>
    <name evidence="1" type="ORF">ALNC14_060860</name>
</gene>
<dbReference type="AlphaFoldDB" id="F0WFG1"/>
<name>F0WFG1_9STRA</name>
<sequence length="134" mass="15265">MEVARPGHLGCADGFSLLKWCRYREVHIAEILAWDSGQTSIGCYLHYIEEAYVLYCSAYQIIGSTFQAAQSDTMKKFPCRQPAPLDEIILVLFYNVLNAYILKESTLKALATVFGRWATIGCSNRVSHWLEFYP</sequence>
<protein>
    <submittedName>
        <fullName evidence="1">AlNc14C82G5350 protein</fullName>
    </submittedName>
</protein>
<reference evidence="1" key="2">
    <citation type="submission" date="2011-02" db="EMBL/GenBank/DDBJ databases">
        <authorList>
            <person name="MacLean D."/>
        </authorList>
    </citation>
    <scope>NUCLEOTIDE SEQUENCE</scope>
</reference>
<evidence type="ECO:0000313" key="1">
    <source>
        <dbReference type="EMBL" id="CCA19943.1"/>
    </source>
</evidence>
<reference evidence="1" key="1">
    <citation type="journal article" date="2011" name="PLoS Biol.">
        <title>Gene gain and loss during evolution of obligate parasitism in the white rust pathogen of Arabidopsis thaliana.</title>
        <authorList>
            <person name="Kemen E."/>
            <person name="Gardiner A."/>
            <person name="Schultz-Larsen T."/>
            <person name="Kemen A.C."/>
            <person name="Balmuth A.L."/>
            <person name="Robert-Seilaniantz A."/>
            <person name="Bailey K."/>
            <person name="Holub E."/>
            <person name="Studholme D.J."/>
            <person name="Maclean D."/>
            <person name="Jones J.D."/>
        </authorList>
    </citation>
    <scope>NUCLEOTIDE SEQUENCE</scope>
</reference>
<dbReference type="HOGENOM" id="CLU_1900096_0_0_1"/>
<proteinExistence type="predicted"/>